<organism evidence="3 4">
    <name type="scientific">Acidovorax delafieldii</name>
    <name type="common">Pseudomonas delafieldii</name>
    <dbReference type="NCBI Taxonomy" id="47920"/>
    <lineage>
        <taxon>Bacteria</taxon>
        <taxon>Pseudomonadati</taxon>
        <taxon>Pseudomonadota</taxon>
        <taxon>Betaproteobacteria</taxon>
        <taxon>Burkholderiales</taxon>
        <taxon>Comamonadaceae</taxon>
        <taxon>Acidovorax</taxon>
    </lineage>
</organism>
<name>A0A561XUS0_ACIDE</name>
<evidence type="ECO:0000256" key="1">
    <source>
        <dbReference type="ARBA" id="ARBA00009617"/>
    </source>
</evidence>
<keyword evidence="2" id="KW-1133">Transmembrane helix</keyword>
<protein>
    <submittedName>
        <fullName evidence="3">Na+/melibiose symporter-like transporter</fullName>
    </submittedName>
</protein>
<evidence type="ECO:0000313" key="4">
    <source>
        <dbReference type="Proteomes" id="UP000321485"/>
    </source>
</evidence>
<dbReference type="InterPro" id="IPR036259">
    <property type="entry name" value="MFS_trans_sf"/>
</dbReference>
<feature type="transmembrane region" description="Helical" evidence="2">
    <location>
        <begin position="12"/>
        <end position="33"/>
    </location>
</feature>
<keyword evidence="2" id="KW-0472">Membrane</keyword>
<keyword evidence="2" id="KW-0812">Transmembrane</keyword>
<dbReference type="SUPFAM" id="SSF103473">
    <property type="entry name" value="MFS general substrate transporter"/>
    <property type="match status" value="1"/>
</dbReference>
<feature type="transmembrane region" description="Helical" evidence="2">
    <location>
        <begin position="317"/>
        <end position="345"/>
    </location>
</feature>
<dbReference type="GeneID" id="51110793"/>
<dbReference type="PANTHER" id="PTHR11328:SF24">
    <property type="entry name" value="MAJOR FACILITATOR SUPERFAMILY (MFS) PROFILE DOMAIN-CONTAINING PROTEIN"/>
    <property type="match status" value="1"/>
</dbReference>
<feature type="transmembrane region" description="Helical" evidence="2">
    <location>
        <begin position="78"/>
        <end position="104"/>
    </location>
</feature>
<dbReference type="PANTHER" id="PTHR11328">
    <property type="entry name" value="MAJOR FACILITATOR SUPERFAMILY DOMAIN-CONTAINING PROTEIN"/>
    <property type="match status" value="1"/>
</dbReference>
<feature type="transmembrane region" description="Helical" evidence="2">
    <location>
        <begin position="366"/>
        <end position="384"/>
    </location>
</feature>
<feature type="transmembrane region" description="Helical" evidence="2">
    <location>
        <begin position="292"/>
        <end position="311"/>
    </location>
</feature>
<feature type="transmembrane region" description="Helical" evidence="2">
    <location>
        <begin position="173"/>
        <end position="191"/>
    </location>
</feature>
<feature type="transmembrane region" description="Helical" evidence="2">
    <location>
        <begin position="399"/>
        <end position="420"/>
    </location>
</feature>
<feature type="transmembrane region" description="Helical" evidence="2">
    <location>
        <begin position="228"/>
        <end position="250"/>
    </location>
</feature>
<proteinExistence type="inferred from homology"/>
<sequence length="432" mass="45782">MTTTTPMRASQGLAYGLLGLPLAFVALPLYVLLPNHYAREFGMPLATLGSVLLAARLFDAVSDPLLGRLSDHLFGRSVRAVLAVGAVSAVVLALGLTSLFFPWVRGADALIAWALVALLITYTAYSQLGIAHQSWGARLGGDELQRGRIVAWREGAALVGVVLASVLPALLGLPVMLSVFALTLLLGWWAWTRAPRPADHAEAMAGVYRPAQRASLWRPWGRAAFRRLLAVFMLNGIASAIPATLVLFFIQDRLQAPPAQEPMFLAAYFVCAALSIPLWLRAVARWGLARTWLAGMLLAIAVFVWTAFLGAGDVLPFLLVCALSGVALGTDLALPSALLAGVIAAEGDSGQHEGAYFGWWNFATKLNLALAAGLALPLLGWLGYTPGTRSDDGLQTLGLAYAVLPCALKLAAAAALYVLFLRHPRGAAMAGT</sequence>
<evidence type="ECO:0000256" key="2">
    <source>
        <dbReference type="SAM" id="Phobius"/>
    </source>
</evidence>
<feature type="transmembrane region" description="Helical" evidence="2">
    <location>
        <begin position="262"/>
        <end position="280"/>
    </location>
</feature>
<dbReference type="RefSeq" id="WP_146870586.1">
    <property type="nucleotide sequence ID" value="NZ_VJWE01000011.1"/>
</dbReference>
<comment type="caution">
    <text evidence="3">The sequence shown here is derived from an EMBL/GenBank/DDBJ whole genome shotgun (WGS) entry which is preliminary data.</text>
</comment>
<dbReference type="AlphaFoldDB" id="A0A561XUS0"/>
<dbReference type="Gene3D" id="1.20.1250.20">
    <property type="entry name" value="MFS general substrate transporter like domains"/>
    <property type="match status" value="2"/>
</dbReference>
<dbReference type="Proteomes" id="UP000321485">
    <property type="component" value="Unassembled WGS sequence"/>
</dbReference>
<dbReference type="GO" id="GO:0008643">
    <property type="term" value="P:carbohydrate transport"/>
    <property type="evidence" value="ECO:0007669"/>
    <property type="project" value="InterPro"/>
</dbReference>
<comment type="similarity">
    <text evidence="1">Belongs to the sodium:galactoside symporter (TC 2.A.2) family.</text>
</comment>
<dbReference type="InterPro" id="IPR039672">
    <property type="entry name" value="MFS_2"/>
</dbReference>
<accession>A0A561XUS0</accession>
<dbReference type="GO" id="GO:0005886">
    <property type="term" value="C:plasma membrane"/>
    <property type="evidence" value="ECO:0007669"/>
    <property type="project" value="TreeGrafter"/>
</dbReference>
<gene>
    <name evidence="3" type="ORF">ATF69_1725</name>
</gene>
<dbReference type="GO" id="GO:0015293">
    <property type="term" value="F:symporter activity"/>
    <property type="evidence" value="ECO:0007669"/>
    <property type="project" value="InterPro"/>
</dbReference>
<dbReference type="EMBL" id="VJWE01000011">
    <property type="protein sequence ID" value="TWG39853.1"/>
    <property type="molecule type" value="Genomic_DNA"/>
</dbReference>
<reference evidence="3 4" key="1">
    <citation type="journal article" date="2015" name="Stand. Genomic Sci.">
        <title>Genomic Encyclopedia of Bacterial and Archaeal Type Strains, Phase III: the genomes of soil and plant-associated and newly described type strains.</title>
        <authorList>
            <person name="Whitman W.B."/>
            <person name="Woyke T."/>
            <person name="Klenk H.P."/>
            <person name="Zhou Y."/>
            <person name="Lilburn T.G."/>
            <person name="Beck B.J."/>
            <person name="De Vos P."/>
            <person name="Vandamme P."/>
            <person name="Eisen J.A."/>
            <person name="Garrity G."/>
            <person name="Hugenholtz P."/>
            <person name="Kyrpides N.C."/>
        </authorList>
    </citation>
    <scope>NUCLEOTIDE SEQUENCE [LARGE SCALE GENOMIC DNA]</scope>
    <source>
        <strain evidence="3 4">DSM 64</strain>
    </source>
</reference>
<evidence type="ECO:0000313" key="3">
    <source>
        <dbReference type="EMBL" id="TWG39853.1"/>
    </source>
</evidence>
<feature type="transmembrane region" description="Helical" evidence="2">
    <location>
        <begin position="110"/>
        <end position="128"/>
    </location>
</feature>
<dbReference type="Pfam" id="PF13347">
    <property type="entry name" value="MFS_2"/>
    <property type="match status" value="1"/>
</dbReference>